<dbReference type="PANTHER" id="PTHR30238">
    <property type="entry name" value="MEMBRANE BOUND PREDICTED REDOX MODULATOR"/>
    <property type="match status" value="1"/>
</dbReference>
<keyword evidence="3 6" id="KW-0812">Transmembrane</keyword>
<name>A0A1Y0IMW8_9BACL</name>
<keyword evidence="8" id="KW-1185">Reference proteome</keyword>
<dbReference type="InterPro" id="IPR005496">
    <property type="entry name" value="Integral_membrane_TerC"/>
</dbReference>
<evidence type="ECO:0000256" key="2">
    <source>
        <dbReference type="ARBA" id="ARBA00007511"/>
    </source>
</evidence>
<dbReference type="RefSeq" id="WP_087456557.1">
    <property type="nucleotide sequence ID" value="NZ_CP021434.1"/>
</dbReference>
<dbReference type="OrthoDB" id="5295733at2"/>
<dbReference type="GO" id="GO:0016020">
    <property type="term" value="C:membrane"/>
    <property type="evidence" value="ECO:0007669"/>
    <property type="project" value="UniProtKB-SubCell"/>
</dbReference>
<organism evidence="7 8">
    <name type="scientific">Tumebacillus avium</name>
    <dbReference type="NCBI Taxonomy" id="1903704"/>
    <lineage>
        <taxon>Bacteria</taxon>
        <taxon>Bacillati</taxon>
        <taxon>Bacillota</taxon>
        <taxon>Bacilli</taxon>
        <taxon>Bacillales</taxon>
        <taxon>Alicyclobacillaceae</taxon>
        <taxon>Tumebacillus</taxon>
    </lineage>
</organism>
<reference evidence="8" key="1">
    <citation type="submission" date="2017-05" db="EMBL/GenBank/DDBJ databases">
        <authorList>
            <person name="Sung H."/>
        </authorList>
    </citation>
    <scope>NUCLEOTIDE SEQUENCE [LARGE SCALE GENOMIC DNA]</scope>
    <source>
        <strain evidence="8">AR23208</strain>
    </source>
</reference>
<evidence type="ECO:0000313" key="7">
    <source>
        <dbReference type="EMBL" id="ARU61176.1"/>
    </source>
</evidence>
<accession>A0A1Y0IMW8</accession>
<feature type="transmembrane region" description="Helical" evidence="6">
    <location>
        <begin position="197"/>
        <end position="214"/>
    </location>
</feature>
<dbReference type="Proteomes" id="UP000195437">
    <property type="component" value="Chromosome"/>
</dbReference>
<dbReference type="EMBL" id="CP021434">
    <property type="protein sequence ID" value="ARU61176.1"/>
    <property type="molecule type" value="Genomic_DNA"/>
</dbReference>
<evidence type="ECO:0000256" key="4">
    <source>
        <dbReference type="ARBA" id="ARBA00022989"/>
    </source>
</evidence>
<proteinExistence type="inferred from homology"/>
<evidence type="ECO:0000256" key="1">
    <source>
        <dbReference type="ARBA" id="ARBA00004141"/>
    </source>
</evidence>
<evidence type="ECO:0000256" key="3">
    <source>
        <dbReference type="ARBA" id="ARBA00022692"/>
    </source>
</evidence>
<evidence type="ECO:0008006" key="9">
    <source>
        <dbReference type="Google" id="ProtNLM"/>
    </source>
</evidence>
<protein>
    <recommendedName>
        <fullName evidence="9">Tellurium resistance protein TerC</fullName>
    </recommendedName>
</protein>
<feature type="transmembrane region" description="Helical" evidence="6">
    <location>
        <begin position="134"/>
        <end position="154"/>
    </location>
</feature>
<dbReference type="NCBIfam" id="TIGR03717">
    <property type="entry name" value="R_switched_YjbE"/>
    <property type="match status" value="1"/>
</dbReference>
<keyword evidence="5 6" id="KW-0472">Membrane</keyword>
<evidence type="ECO:0000256" key="6">
    <source>
        <dbReference type="SAM" id="Phobius"/>
    </source>
</evidence>
<evidence type="ECO:0000256" key="5">
    <source>
        <dbReference type="ARBA" id="ARBA00023136"/>
    </source>
</evidence>
<comment type="similarity">
    <text evidence="2">Belongs to the TerC family.</text>
</comment>
<dbReference type="InterPro" id="IPR022301">
    <property type="entry name" value="Integral_membrane_YjbE"/>
</dbReference>
<dbReference type="KEGG" id="tum:CBW65_09120"/>
<gene>
    <name evidence="7" type="ORF">CBW65_09120</name>
</gene>
<dbReference type="PANTHER" id="PTHR30238:SF4">
    <property type="entry name" value="SLL1022 PROTEIN"/>
    <property type="match status" value="1"/>
</dbReference>
<sequence>MIADSFAAELIKLILINIVLSCDNALLIALVCRNLPAQLQKKAFWWGSMGTVVLKVALTFIAARLLEIPYLQAAGGVLLVYIAVSLLRQDPEETKAQSQESGLWSAVKTIMIADLVMSVDNTVAVAAVAGGDLLLIGIGLLVSVPVIMFGADLVTRIMRRYPYVITLAAAFLGYTAWEMVREDHFVGPYLSQHLAQAEMLIPWLLVAVFLLYGWKQQNRVVTIKRSQTR</sequence>
<keyword evidence="4 6" id="KW-1133">Transmembrane helix</keyword>
<dbReference type="Pfam" id="PF03741">
    <property type="entry name" value="TerC"/>
    <property type="match status" value="1"/>
</dbReference>
<feature type="transmembrane region" description="Helical" evidence="6">
    <location>
        <begin position="161"/>
        <end position="177"/>
    </location>
</feature>
<dbReference type="AlphaFoldDB" id="A0A1Y0IMW8"/>
<feature type="transmembrane region" description="Helical" evidence="6">
    <location>
        <begin position="43"/>
        <end position="63"/>
    </location>
</feature>
<evidence type="ECO:0000313" key="8">
    <source>
        <dbReference type="Proteomes" id="UP000195437"/>
    </source>
</evidence>
<comment type="subcellular location">
    <subcellularLocation>
        <location evidence="1">Membrane</location>
        <topology evidence="1">Multi-pass membrane protein</topology>
    </subcellularLocation>
</comment>
<feature type="transmembrane region" description="Helical" evidence="6">
    <location>
        <begin position="6"/>
        <end position="31"/>
    </location>
</feature>